<evidence type="ECO:0000256" key="6">
    <source>
        <dbReference type="ARBA" id="ARBA00023049"/>
    </source>
</evidence>
<organism evidence="12">
    <name type="scientific">Chaetomium thermophilum (strain DSM 1495 / CBS 144.50 / IMI 039719)</name>
    <name type="common">Thermochaetoides thermophila</name>
    <dbReference type="NCBI Taxonomy" id="759272"/>
    <lineage>
        <taxon>Eukaryota</taxon>
        <taxon>Fungi</taxon>
        <taxon>Dikarya</taxon>
        <taxon>Ascomycota</taxon>
        <taxon>Pezizomycotina</taxon>
        <taxon>Sordariomycetes</taxon>
        <taxon>Sordariomycetidae</taxon>
        <taxon>Sordariales</taxon>
        <taxon>Chaetomiaceae</taxon>
        <taxon>Thermochaetoides</taxon>
    </lineage>
</organism>
<dbReference type="InterPro" id="IPR051156">
    <property type="entry name" value="Mito/Outer_Membr_Metalloprot"/>
</dbReference>
<comment type="cofactor">
    <cofactor evidence="1">
        <name>Zn(2+)</name>
        <dbReference type="ChEBI" id="CHEBI:29105"/>
    </cofactor>
</comment>
<name>G0SDK5_CHATD</name>
<evidence type="ECO:0000313" key="11">
    <source>
        <dbReference type="EMBL" id="EGS18606.1"/>
    </source>
</evidence>
<dbReference type="OrthoDB" id="7464992at2759"/>
<dbReference type="STRING" id="759272.G0SDK5"/>
<dbReference type="CDD" id="cd07331">
    <property type="entry name" value="M48C_Oma1_like"/>
    <property type="match status" value="1"/>
</dbReference>
<feature type="compositionally biased region" description="Low complexity" evidence="7">
    <location>
        <begin position="449"/>
        <end position="467"/>
    </location>
</feature>
<proteinExistence type="predicted"/>
<dbReference type="InterPro" id="IPR000757">
    <property type="entry name" value="Beta-glucanase-like"/>
</dbReference>
<evidence type="ECO:0000256" key="1">
    <source>
        <dbReference type="ARBA" id="ARBA00001947"/>
    </source>
</evidence>
<evidence type="ECO:0000256" key="4">
    <source>
        <dbReference type="ARBA" id="ARBA00022801"/>
    </source>
</evidence>
<evidence type="ECO:0000256" key="2">
    <source>
        <dbReference type="ARBA" id="ARBA00022670"/>
    </source>
</evidence>
<dbReference type="HOGENOM" id="CLU_010577_0_0_1"/>
<feature type="compositionally biased region" description="Low complexity" evidence="7">
    <location>
        <begin position="389"/>
        <end position="417"/>
    </location>
</feature>
<dbReference type="GO" id="GO:0005743">
    <property type="term" value="C:mitochondrial inner membrane"/>
    <property type="evidence" value="ECO:0007669"/>
    <property type="project" value="TreeGrafter"/>
</dbReference>
<feature type="compositionally biased region" description="Acidic residues" evidence="7">
    <location>
        <begin position="423"/>
        <end position="441"/>
    </location>
</feature>
<evidence type="ECO:0000256" key="8">
    <source>
        <dbReference type="SAM" id="Phobius"/>
    </source>
</evidence>
<dbReference type="EMBL" id="GL988045">
    <property type="protein sequence ID" value="EGS18606.1"/>
    <property type="molecule type" value="Genomic_DNA"/>
</dbReference>
<evidence type="ECO:0000256" key="3">
    <source>
        <dbReference type="ARBA" id="ARBA00022723"/>
    </source>
</evidence>
<dbReference type="OMA" id="MEYRRIM"/>
<protein>
    <submittedName>
        <fullName evidence="11">Endo-1,3(4)-beta-glucanase-like protein</fullName>
    </submittedName>
</protein>
<dbReference type="RefSeq" id="XP_006695551.1">
    <property type="nucleotide sequence ID" value="XM_006695488.1"/>
</dbReference>
<keyword evidence="4" id="KW-0378">Hydrolase</keyword>
<dbReference type="PANTHER" id="PTHR22726">
    <property type="entry name" value="METALLOENDOPEPTIDASE OMA1"/>
    <property type="match status" value="1"/>
</dbReference>
<dbReference type="GO" id="GO:0004553">
    <property type="term" value="F:hydrolase activity, hydrolyzing O-glycosyl compounds"/>
    <property type="evidence" value="ECO:0007669"/>
    <property type="project" value="InterPro"/>
</dbReference>
<reference evidence="11 12" key="1">
    <citation type="journal article" date="2011" name="Cell">
        <title>Insight into structure and assembly of the nuclear pore complex by utilizing the genome of a eukaryotic thermophile.</title>
        <authorList>
            <person name="Amlacher S."/>
            <person name="Sarges P."/>
            <person name="Flemming D."/>
            <person name="van Noort V."/>
            <person name="Kunze R."/>
            <person name="Devos D.P."/>
            <person name="Arumugam M."/>
            <person name="Bork P."/>
            <person name="Hurt E."/>
        </authorList>
    </citation>
    <scope>NUCLEOTIDE SEQUENCE [LARGE SCALE GENOMIC DNA]</scope>
    <source>
        <strain evidence="12">DSM 1495 / CBS 144.50 / IMI 039719</strain>
    </source>
</reference>
<dbReference type="GO" id="GO:0034982">
    <property type="term" value="P:mitochondrial protein processing"/>
    <property type="evidence" value="ECO:0007669"/>
    <property type="project" value="TreeGrafter"/>
</dbReference>
<dbReference type="AlphaFoldDB" id="G0SDK5"/>
<gene>
    <name evidence="11" type="ORF">CTHT_0052110</name>
</gene>
<dbReference type="PANTHER" id="PTHR22726:SF1">
    <property type="entry name" value="METALLOENDOPEPTIDASE OMA1, MITOCHONDRIAL"/>
    <property type="match status" value="1"/>
</dbReference>
<dbReference type="eggNOG" id="KOG2661">
    <property type="taxonomic scope" value="Eukaryota"/>
</dbReference>
<dbReference type="Proteomes" id="UP000008066">
    <property type="component" value="Unassembled WGS sequence"/>
</dbReference>
<dbReference type="Gene3D" id="2.60.120.200">
    <property type="match status" value="1"/>
</dbReference>
<keyword evidence="6" id="KW-0482">Metalloprotease</keyword>
<feature type="transmembrane region" description="Helical" evidence="8">
    <location>
        <begin position="972"/>
        <end position="994"/>
    </location>
</feature>
<dbReference type="Pfam" id="PF26113">
    <property type="entry name" value="GH16_XgeA"/>
    <property type="match status" value="1"/>
</dbReference>
<sequence>MAPSFLRLGAAAALAYAGQAAAGQAYTLSEAYTPSNFFSEFTFFNDNDPNYGFVKYQSKEDALSLGIAKTLDDRVRFGVLAEDTTSDGRPSVRLESKKSYNKGLFIADFAHFPATACGAWPAYWMVGPKWPKNGEIDMYEGWNMNTRNMIVAHTDSPDNTGVCTANPLDFSAELNSKATDCWYAAPSQSSNAGCQASENNGLWANPNGGVYATEWTEDSIKIWSWDHDSVPFDILDGTPDPSSWGTPSFALGSTCDVASNFKDMRLILNINLCGDAAGNDYLWGLDCKKATKTDTCKEYVANNPEAFANTYFEVRSIKVYQLEDVAEPTKTAASSTAVSTSTSTSSSATPSTTESSTTESSSAASSTATEDATTTSCTDSAEPTETENETTASASESVSATATATPTADEQEPTPTDGVGGGDEGDDEEGDEDECDDEDIVSTETVQPTVIETETVQPTVTETATLTGTDDVPAGTDIPTDGIPTGTDGVPTATITTTDDVPATTDAPGFITSTIYSTTTITYTSCAPAVTNCPARTETSLIPIGTTTVPIPTLLPTDATIDLPDGFTTSTVSKTVTFTITSCPPAVVTNCPAKVTSTVDVVVTVCPVTDVLPTPTGGIDVPSEGDDVPVPTGGADVPLPTGGIDVPSEGDDIPVPTGGVDVPLPTGGIDILVPENPEIPGEEEEEEEVEVPDVETPIATPAPSVNIPVPSPAVPTTLTTAVTPAVPGSNVTVPTGTGVNVPPVVTSPGVPVTTLPVTAGAGKCILIRPRSSSRPYSSHRPPESRQSHAHYDLTHAARLAAAKPLLTWDKLNSTPTYTIIALSILAALIFYFTNLETVPVSGRTRFNVYGPESVRKAGEMEYRRIMYELQAKGVRILPEWDPRVAWVRRVMSRLIPFSGGEVAKDEWEVYVVDDPRTANAFVLPGGKVFVFTGILGIARTDSGLATVLGHEIAHNVADHVAERLSQDIGASIALWSLVILGGVFGLGPLILHWLGGRLMDVAFGWPMSRLQETEADYIGLMMMAEACFDPREAVSFWARMERATGGGEELEWMSTHPTNISRIKKIQEWLPEAMKKREESDCRTTISFADLFRHALRTGQIIII</sequence>
<feature type="region of interest" description="Disordered" evidence="7">
    <location>
        <begin position="328"/>
        <end position="489"/>
    </location>
</feature>
<keyword evidence="5" id="KW-0862">Zinc</keyword>
<keyword evidence="3" id="KW-0479">Metal-binding</keyword>
<dbReference type="SUPFAM" id="SSF49899">
    <property type="entry name" value="Concanavalin A-like lectins/glucanases"/>
    <property type="match status" value="1"/>
</dbReference>
<dbReference type="GO" id="GO:0004222">
    <property type="term" value="F:metalloendopeptidase activity"/>
    <property type="evidence" value="ECO:0007669"/>
    <property type="project" value="InterPro"/>
</dbReference>
<accession>G0SDK5</accession>
<keyword evidence="8" id="KW-0472">Membrane</keyword>
<feature type="signal peptide" evidence="9">
    <location>
        <begin position="1"/>
        <end position="22"/>
    </location>
</feature>
<dbReference type="GO" id="GO:0006515">
    <property type="term" value="P:protein quality control for misfolded or incompletely synthesized proteins"/>
    <property type="evidence" value="ECO:0007669"/>
    <property type="project" value="TreeGrafter"/>
</dbReference>
<evidence type="ECO:0000256" key="9">
    <source>
        <dbReference type="SAM" id="SignalP"/>
    </source>
</evidence>
<feature type="compositionally biased region" description="Low complexity" evidence="7">
    <location>
        <begin position="331"/>
        <end position="381"/>
    </location>
</feature>
<keyword evidence="2" id="KW-0645">Protease</keyword>
<evidence type="ECO:0000259" key="10">
    <source>
        <dbReference type="PROSITE" id="PS51762"/>
    </source>
</evidence>
<feature type="transmembrane region" description="Helical" evidence="8">
    <location>
        <begin position="817"/>
        <end position="835"/>
    </location>
</feature>
<feature type="chain" id="PRO_5003409075" evidence="9">
    <location>
        <begin position="23"/>
        <end position="1104"/>
    </location>
</feature>
<dbReference type="GO" id="GO:0046872">
    <property type="term" value="F:metal ion binding"/>
    <property type="evidence" value="ECO:0007669"/>
    <property type="project" value="UniProtKB-KW"/>
</dbReference>
<dbReference type="InterPro" id="IPR013320">
    <property type="entry name" value="ConA-like_dom_sf"/>
</dbReference>
<keyword evidence="8" id="KW-0812">Transmembrane</keyword>
<dbReference type="GO" id="GO:0005975">
    <property type="term" value="P:carbohydrate metabolic process"/>
    <property type="evidence" value="ECO:0007669"/>
    <property type="project" value="InterPro"/>
</dbReference>
<dbReference type="GeneID" id="18259249"/>
<evidence type="ECO:0000256" key="7">
    <source>
        <dbReference type="SAM" id="MobiDB-lite"/>
    </source>
</evidence>
<keyword evidence="8" id="KW-1133">Transmembrane helix</keyword>
<keyword evidence="9" id="KW-0732">Signal</keyword>
<dbReference type="InterPro" id="IPR001915">
    <property type="entry name" value="Peptidase_M48"/>
</dbReference>
<evidence type="ECO:0000313" key="12">
    <source>
        <dbReference type="Proteomes" id="UP000008066"/>
    </source>
</evidence>
<dbReference type="CDD" id="cd02181">
    <property type="entry name" value="GH16_fungal_Lam16A_glucanase"/>
    <property type="match status" value="1"/>
</dbReference>
<keyword evidence="12" id="KW-1185">Reference proteome</keyword>
<dbReference type="KEGG" id="cthr:CTHT_0052110"/>
<evidence type="ECO:0000256" key="5">
    <source>
        <dbReference type="ARBA" id="ARBA00022833"/>
    </source>
</evidence>
<dbReference type="Pfam" id="PF01435">
    <property type="entry name" value="Peptidase_M48"/>
    <property type="match status" value="1"/>
</dbReference>
<dbReference type="PROSITE" id="PS51762">
    <property type="entry name" value="GH16_2"/>
    <property type="match status" value="1"/>
</dbReference>
<feature type="domain" description="GH16" evidence="10">
    <location>
        <begin position="26"/>
        <end position="325"/>
    </location>
</feature>
<dbReference type="Gene3D" id="3.30.2010.10">
    <property type="entry name" value="Metalloproteases ('zincins'), catalytic domain"/>
    <property type="match status" value="1"/>
</dbReference>